<reference evidence="2" key="1">
    <citation type="journal article" date="2015" name="Genome Announc.">
        <title>Complete Genome Sequence and Annotation of Corynebacterium singulare DSM 44357, Isolated from a Human Semen Specimen.</title>
        <authorList>
            <person name="Merten M."/>
            <person name="Brinkrolf K."/>
            <person name="Albersmeier A."/>
            <person name="Kutter Y."/>
            <person name="Ruckert C."/>
            <person name="Tauch A."/>
        </authorList>
    </citation>
    <scope>NUCLEOTIDE SEQUENCE [LARGE SCALE GENOMIC DNA]</scope>
    <source>
        <strain evidence="2">IBS B52218</strain>
    </source>
</reference>
<reference evidence="3 4" key="2">
    <citation type="submission" date="2022-02" db="EMBL/GenBank/DDBJ databases">
        <title>Uncovering new skin microbiome diversity through culturing and metagenomics.</title>
        <authorList>
            <person name="Conlan S."/>
            <person name="Deming C."/>
            <person name="Nisc Comparative Sequencing Program N."/>
            <person name="Segre J.A."/>
        </authorList>
    </citation>
    <scope>NUCLEOTIDE SEQUENCE [LARGE SCALE GENOMIC DNA]</scope>
    <source>
        <strain evidence="3 4">ACRQV</strain>
    </source>
</reference>
<proteinExistence type="predicted"/>
<dbReference type="AlphaFoldDB" id="A0A0B6ETP0"/>
<organism evidence="2">
    <name type="scientific">Corynebacterium singulare</name>
    <dbReference type="NCBI Taxonomy" id="161899"/>
    <lineage>
        <taxon>Bacteria</taxon>
        <taxon>Bacillati</taxon>
        <taxon>Actinomycetota</taxon>
        <taxon>Actinomycetes</taxon>
        <taxon>Mycobacteriales</taxon>
        <taxon>Corynebacteriaceae</taxon>
        <taxon>Corynebacterium</taxon>
    </lineage>
</organism>
<keyword evidence="1" id="KW-0472">Membrane</keyword>
<dbReference type="STRING" id="161899.CSING_03090"/>
<keyword evidence="1" id="KW-1133">Transmembrane helix</keyword>
<dbReference type="RefSeq" id="WP_042529573.1">
    <property type="nucleotide sequence ID" value="NZ_CP010827.1"/>
</dbReference>
<dbReference type="HOGENOM" id="CLU_176213_1_0_11"/>
<dbReference type="OrthoDB" id="4829747at2"/>
<dbReference type="Proteomes" id="UP001521911">
    <property type="component" value="Unassembled WGS sequence"/>
</dbReference>
<evidence type="ECO:0000313" key="3">
    <source>
        <dbReference type="EMBL" id="MCG7276103.1"/>
    </source>
</evidence>
<dbReference type="Proteomes" id="UP000031890">
    <property type="component" value="Chromosome"/>
</dbReference>
<evidence type="ECO:0000313" key="4">
    <source>
        <dbReference type="Proteomes" id="UP001521911"/>
    </source>
</evidence>
<keyword evidence="4" id="KW-1185">Reference proteome</keyword>
<evidence type="ECO:0000313" key="2">
    <source>
        <dbReference type="EMBL" id="AJI78168.1"/>
    </source>
</evidence>
<dbReference type="KEGG" id="csx:CSING_03090"/>
<sequence length="100" mass="10753">MTALEILTAIIRVAALALAFGAGIPLLFALGMRCMTGDPIRNTEGVVIDDTEASPQMKLLGWTVYAVLALFILVAITWIAKDSIHHYFGLELFPGLKGGH</sequence>
<keyword evidence="1" id="KW-0812">Transmembrane</keyword>
<gene>
    <name evidence="2" type="ORF">CSING_03090</name>
    <name evidence="3" type="ORF">MHK08_06425</name>
</gene>
<protein>
    <submittedName>
        <fullName evidence="2">Uncharacterized protein</fullName>
    </submittedName>
</protein>
<name>A0A0B6ETP0_9CORY</name>
<feature type="transmembrane region" description="Helical" evidence="1">
    <location>
        <begin position="59"/>
        <end position="80"/>
    </location>
</feature>
<evidence type="ECO:0000256" key="1">
    <source>
        <dbReference type="SAM" id="Phobius"/>
    </source>
</evidence>
<feature type="transmembrane region" description="Helical" evidence="1">
    <location>
        <begin position="6"/>
        <end position="31"/>
    </location>
</feature>
<accession>A0A0B6ETP0</accession>
<dbReference type="EMBL" id="CP010827">
    <property type="protein sequence ID" value="AJI78168.1"/>
    <property type="molecule type" value="Genomic_DNA"/>
</dbReference>
<dbReference type="EMBL" id="JAKRDF010000006">
    <property type="protein sequence ID" value="MCG7276103.1"/>
    <property type="molecule type" value="Genomic_DNA"/>
</dbReference>